<dbReference type="STRING" id="335284.Pcryo_2153"/>
<keyword evidence="3" id="KW-1185">Reference proteome</keyword>
<gene>
    <name evidence="2" type="ordered locus">Pcryo_2153</name>
</gene>
<keyword evidence="1" id="KW-0812">Transmembrane</keyword>
<dbReference type="KEGG" id="pcr:Pcryo_2153"/>
<proteinExistence type="predicted"/>
<dbReference type="HOGENOM" id="CLU_1625704_0_0_6"/>
<evidence type="ECO:0000313" key="3">
    <source>
        <dbReference type="Proteomes" id="UP000002425"/>
    </source>
</evidence>
<dbReference type="RefSeq" id="WP_011514466.1">
    <property type="nucleotide sequence ID" value="NC_007969.1"/>
</dbReference>
<accession>Q1Q8S3</accession>
<evidence type="ECO:0000256" key="1">
    <source>
        <dbReference type="SAM" id="Phobius"/>
    </source>
</evidence>
<protein>
    <submittedName>
        <fullName evidence="2">Uncharacterized protein</fullName>
    </submittedName>
</protein>
<evidence type="ECO:0000313" key="2">
    <source>
        <dbReference type="EMBL" id="ABE75930.1"/>
    </source>
</evidence>
<keyword evidence="1" id="KW-1133">Transmembrane helix</keyword>
<dbReference type="eggNOG" id="ENOG502ZS4S">
    <property type="taxonomic scope" value="Bacteria"/>
</dbReference>
<sequence length="163" mass="17798">MLKLTDDGAKITLQGQPQALDNGLFWFGAALLVGAVCVALAMSLLPVRWSIGALALLIIGSFFFNRQRQQHKKATAGNISSGILWVRAGELVHDNQGKRMPIQLTDSDMISLVGEQLEITDGDSRRKYCISGFDNIQEATATKAILQGQTLTKRHVNIKMSSD</sequence>
<dbReference type="AlphaFoldDB" id="Q1Q8S3"/>
<reference evidence="2" key="1">
    <citation type="submission" date="2006-03" db="EMBL/GenBank/DDBJ databases">
        <title>Complete sequence of chromosome of Psychrobacter cryohalolentis K5.</title>
        <authorList>
            <consortium name="US DOE Joint Genome Institute"/>
            <person name="Copeland A."/>
            <person name="Lucas S."/>
            <person name="Lapidus A."/>
            <person name="Barry K."/>
            <person name="Detter J.C."/>
            <person name="Glavina del Rio T."/>
            <person name="Hammon N."/>
            <person name="Israni S."/>
            <person name="Dalin E."/>
            <person name="Tice H."/>
            <person name="Pitluck S."/>
            <person name="Brettin T."/>
            <person name="Bruce D."/>
            <person name="Han C."/>
            <person name="Tapia R."/>
            <person name="Sims D.R."/>
            <person name="Gilna P."/>
            <person name="Schmutz J."/>
            <person name="Larimer F."/>
            <person name="Land M."/>
            <person name="Hauser L."/>
            <person name="Kyrpides N."/>
            <person name="Kim E."/>
            <person name="Richardson P."/>
        </authorList>
    </citation>
    <scope>NUCLEOTIDE SEQUENCE</scope>
    <source>
        <strain evidence="2">K5</strain>
    </source>
</reference>
<organism evidence="2 3">
    <name type="scientific">Psychrobacter cryohalolentis (strain ATCC BAA-1226 / DSM 17306 / VKM B-2378 / K5)</name>
    <dbReference type="NCBI Taxonomy" id="335284"/>
    <lineage>
        <taxon>Bacteria</taxon>
        <taxon>Pseudomonadati</taxon>
        <taxon>Pseudomonadota</taxon>
        <taxon>Gammaproteobacteria</taxon>
        <taxon>Moraxellales</taxon>
        <taxon>Moraxellaceae</taxon>
        <taxon>Psychrobacter</taxon>
    </lineage>
</organism>
<keyword evidence="1" id="KW-0472">Membrane</keyword>
<dbReference type="EMBL" id="CP000323">
    <property type="protein sequence ID" value="ABE75930.1"/>
    <property type="molecule type" value="Genomic_DNA"/>
</dbReference>
<feature type="transmembrane region" description="Helical" evidence="1">
    <location>
        <begin position="47"/>
        <end position="64"/>
    </location>
</feature>
<feature type="transmembrane region" description="Helical" evidence="1">
    <location>
        <begin position="23"/>
        <end position="41"/>
    </location>
</feature>
<name>Q1Q8S3_PSYCK</name>
<dbReference type="Proteomes" id="UP000002425">
    <property type="component" value="Chromosome"/>
</dbReference>